<dbReference type="EMBL" id="JACHNH010000001">
    <property type="protein sequence ID" value="MBB4765767.1"/>
    <property type="molecule type" value="Genomic_DNA"/>
</dbReference>
<evidence type="ECO:0000313" key="3">
    <source>
        <dbReference type="Proteomes" id="UP000578112"/>
    </source>
</evidence>
<comment type="caution">
    <text evidence="2">The sequence shown here is derived from an EMBL/GenBank/DDBJ whole genome shotgun (WGS) entry which is preliminary data.</text>
</comment>
<dbReference type="Pfam" id="PF20000">
    <property type="entry name" value="fvmX2"/>
    <property type="match status" value="1"/>
</dbReference>
<dbReference type="Proteomes" id="UP000578112">
    <property type="component" value="Unassembled WGS sequence"/>
</dbReference>
<accession>A0A7W7I3M4</accession>
<proteinExistence type="predicted"/>
<keyword evidence="3" id="KW-1185">Reference proteome</keyword>
<gene>
    <name evidence="2" type="ORF">BJ971_006323</name>
</gene>
<dbReference type="AlphaFoldDB" id="A0A7W7I3M4"/>
<reference evidence="2 3" key="1">
    <citation type="submission" date="2020-08" db="EMBL/GenBank/DDBJ databases">
        <title>Sequencing the genomes of 1000 actinobacteria strains.</title>
        <authorList>
            <person name="Klenk H.-P."/>
        </authorList>
    </citation>
    <scope>NUCLEOTIDE SEQUENCE [LARGE SCALE GENOMIC DNA]</scope>
    <source>
        <strain evidence="2 3">DSM 43149</strain>
    </source>
</reference>
<evidence type="ECO:0000259" key="1">
    <source>
        <dbReference type="Pfam" id="PF20000"/>
    </source>
</evidence>
<dbReference type="InterPro" id="IPR045482">
    <property type="entry name" value="fvmX2"/>
</dbReference>
<evidence type="ECO:0000313" key="2">
    <source>
        <dbReference type="EMBL" id="MBB4765767.1"/>
    </source>
</evidence>
<name>A0A7W7I3M4_9ACTN</name>
<protein>
    <recommendedName>
        <fullName evidence="1">FtsH ternary system domain-containing protein</fullName>
    </recommendedName>
</protein>
<dbReference type="RefSeq" id="WP_184996780.1">
    <property type="nucleotide sequence ID" value="NZ_BOMK01000021.1"/>
</dbReference>
<feature type="domain" description="FtsH ternary system" evidence="1">
    <location>
        <begin position="1"/>
        <end position="254"/>
    </location>
</feature>
<organism evidence="2 3">
    <name type="scientific">Actinoplanes digitatis</name>
    <dbReference type="NCBI Taxonomy" id="1868"/>
    <lineage>
        <taxon>Bacteria</taxon>
        <taxon>Bacillati</taxon>
        <taxon>Actinomycetota</taxon>
        <taxon>Actinomycetes</taxon>
        <taxon>Micromonosporales</taxon>
        <taxon>Micromonosporaceae</taxon>
        <taxon>Actinoplanes</taxon>
    </lineage>
</organism>
<sequence length="257" mass="28330">MCNPRRVEVTATRQLDEAWEHEIRRLSLVSATAVGEATVREALDDSIGEPTLEALVGVLERTEGWERDGDAFRYALPDGHVTYHVEDQELEIVVRLSAEVEAEAEAVATAGGRISETLTVTGQGTYYDDGWGDITEDDAARAAQADAQRLLDGGRRERLQAEAAAAEREHDRALTAEAGERARALLDERLRQRSERLRTEALRRLSAAGILARTTFYQALAQALRDTLVAYARANNAEGLTLSESDGVLNIQFELRV</sequence>